<proteinExistence type="inferred from homology"/>
<evidence type="ECO:0000313" key="11">
    <source>
        <dbReference type="EMBL" id="RGW33320.1"/>
    </source>
</evidence>
<dbReference type="Gene3D" id="3.30.70.1430">
    <property type="entry name" value="Multidrug efflux transporter AcrB pore domain"/>
    <property type="match status" value="2"/>
</dbReference>
<comment type="caution">
    <text evidence="11">The sequence shown here is derived from an EMBL/GenBank/DDBJ whole genome shotgun (WGS) entry which is preliminary data.</text>
</comment>
<evidence type="ECO:0000256" key="4">
    <source>
        <dbReference type="ARBA" id="ARBA00022475"/>
    </source>
</evidence>
<sequence length="1050" mass="115861">MFKLFIRRPILSAVISVIIVCLGALALVSLPITQFPDIVPPSVTVTTRYTGASADVMAKTVATPLERAINGVPGMTYMTTVCTNDGMSLTTVYFKVGTDPDVAAVNVQNRVTTVLDELPEEVIRAGVVTEKEVNSMLMYLNVYSTDTTHTEKFVYNFADINVLRELKRIDGVGLVEIMGSRDYAMRVWLNPSRMAAYNMVPQDVTEAIRRQNIEAAPGKTGISSDKLPQQLQYVLQYTGKFSTPEEYGEIVLKALPDGSLLRLKDVATIEFDSEDYNMVSMTDGRPSASIMIKQRPGSNAREVIENIKQRMEEIKESSFAPGMDYNIAYDVSRFLDASIWSVLKTLIEAFLLVFVVVYIFLQDLRSTLIPAIAVPVSLVGTFFFMQMLGFSINMLTLFALVLAIGIVVDNAIVVVEAVHVKMHEKKLSPYQASVAAIKEIGGAIIAITLVMSAVFVPVGFMEGTVGIFYRQFSLTLAVAIVISGVNALTLSPALCALLLRPAGQGRKKATWLRKFFIWFNRRYDRFERNYQLGLHKYLGRKFFTYATLLLFLLATYGINLLLPSGFIPNEDQGMIYVNVDAPPGATVERSEKVLNQIQAALLPFDEIESISTLAGYSLMTETEGASYGMGMINLKPWSEREQTVDELMQVYKERTSHIKDADIQFFLPPSVPGFGNASGFELRLQDKTAGDFHDFAEVANTLVEKLNADPRLQGVTSGFNPNFPQYLLKVDLAKAAKLGVDLDKAMETLQAYIGSFYSSNFIRFGQMYKVMIQASPEYRMNPEDLYRLYAKNNDGNVVPYSNFMTMDRVFGPSQITRYNMFTSALITGEGEGGVSSGEVIKAVEEISKEVLPRGYDVEWSGVTREEKDSGGQTVLIFGICLLFVYLLLAAQYESLLLPFPVILSLPAGIFGSYFFLQVAGLENNIYAQVALVMLIGLLGKNAILIIEMANQYRQSGMNVLDAAIKGAVSRLRPILMTSFAFICGLIPLLAATGAGALGNRSIGTAAAGGMFIGTFVGIFLVPGLYILFETLSARLGSNKKHYEDEEIQNV</sequence>
<accession>A0A413B5G8</accession>
<keyword evidence="5" id="KW-0997">Cell inner membrane</keyword>
<evidence type="ECO:0000256" key="3">
    <source>
        <dbReference type="ARBA" id="ARBA00022448"/>
    </source>
</evidence>
<feature type="domain" description="SSD" evidence="10">
    <location>
        <begin position="372"/>
        <end position="497"/>
    </location>
</feature>
<keyword evidence="7 9" id="KW-1133">Transmembrane helix</keyword>
<evidence type="ECO:0000259" key="10">
    <source>
        <dbReference type="PROSITE" id="PS50156"/>
    </source>
</evidence>
<dbReference type="GO" id="GO:0015562">
    <property type="term" value="F:efflux transmembrane transporter activity"/>
    <property type="evidence" value="ECO:0007669"/>
    <property type="project" value="InterPro"/>
</dbReference>
<feature type="transmembrane region" description="Helical" evidence="9">
    <location>
        <begin position="1002"/>
        <end position="1028"/>
    </location>
</feature>
<dbReference type="GO" id="GO:0005886">
    <property type="term" value="C:plasma membrane"/>
    <property type="evidence" value="ECO:0007669"/>
    <property type="project" value="UniProtKB-SubCell"/>
</dbReference>
<dbReference type="GO" id="GO:0042910">
    <property type="term" value="F:xenobiotic transmembrane transporter activity"/>
    <property type="evidence" value="ECO:0007669"/>
    <property type="project" value="TreeGrafter"/>
</dbReference>
<feature type="transmembrane region" description="Helical" evidence="9">
    <location>
        <begin position="339"/>
        <end position="361"/>
    </location>
</feature>
<feature type="transmembrane region" description="Helical" evidence="9">
    <location>
        <begin position="394"/>
        <end position="419"/>
    </location>
</feature>
<dbReference type="Gene3D" id="3.30.70.1320">
    <property type="entry name" value="Multidrug efflux transporter AcrB pore domain like"/>
    <property type="match status" value="1"/>
</dbReference>
<dbReference type="InterPro" id="IPR027463">
    <property type="entry name" value="AcrB_DN_DC_subdom"/>
</dbReference>
<dbReference type="PANTHER" id="PTHR32063:SF9">
    <property type="entry name" value="SIMILAR TO MULTIDRUG RESISTANCE PROTEIN MEXB"/>
    <property type="match status" value="1"/>
</dbReference>
<evidence type="ECO:0000256" key="7">
    <source>
        <dbReference type="ARBA" id="ARBA00022989"/>
    </source>
</evidence>
<dbReference type="FunFam" id="3.30.70.1430:FF:000001">
    <property type="entry name" value="Efflux pump membrane transporter"/>
    <property type="match status" value="1"/>
</dbReference>
<evidence type="ECO:0000256" key="1">
    <source>
        <dbReference type="ARBA" id="ARBA00004429"/>
    </source>
</evidence>
<gene>
    <name evidence="11" type="ORF">DWV77_10790</name>
</gene>
<dbReference type="InterPro" id="IPR004764">
    <property type="entry name" value="MdtF-like"/>
</dbReference>
<feature type="transmembrane region" description="Helical" evidence="9">
    <location>
        <begin position="974"/>
        <end position="996"/>
    </location>
</feature>
<dbReference type="InterPro" id="IPR000731">
    <property type="entry name" value="SSD"/>
</dbReference>
<evidence type="ECO:0000256" key="6">
    <source>
        <dbReference type="ARBA" id="ARBA00022692"/>
    </source>
</evidence>
<dbReference type="PROSITE" id="PS50156">
    <property type="entry name" value="SSD"/>
    <property type="match status" value="1"/>
</dbReference>
<dbReference type="InterPro" id="IPR001036">
    <property type="entry name" value="Acrflvin-R"/>
</dbReference>
<dbReference type="Gene3D" id="3.30.70.1440">
    <property type="entry name" value="Multidrug efflux transporter AcrB pore domain"/>
    <property type="match status" value="1"/>
</dbReference>
<name>A0A413B5G8_BACSE</name>
<comment type="subcellular location">
    <subcellularLocation>
        <location evidence="1">Cell inner membrane</location>
        <topology evidence="1">Multi-pass membrane protein</topology>
    </subcellularLocation>
</comment>
<dbReference type="PANTHER" id="PTHR32063">
    <property type="match status" value="1"/>
</dbReference>
<dbReference type="Gene3D" id="3.30.2090.10">
    <property type="entry name" value="Multidrug efflux transporter AcrB TolC docking domain, DN and DC subdomains"/>
    <property type="match status" value="2"/>
</dbReference>
<feature type="transmembrane region" description="Helical" evidence="9">
    <location>
        <begin position="895"/>
        <end position="919"/>
    </location>
</feature>
<keyword evidence="6 9" id="KW-0812">Transmembrane</keyword>
<protein>
    <submittedName>
        <fullName evidence="11">AcrB/AcrD/AcrF family protein</fullName>
    </submittedName>
</protein>
<dbReference type="GO" id="GO:0009636">
    <property type="term" value="P:response to toxic substance"/>
    <property type="evidence" value="ECO:0007669"/>
    <property type="project" value="UniProtKB-ARBA"/>
</dbReference>
<evidence type="ECO:0000256" key="2">
    <source>
        <dbReference type="ARBA" id="ARBA00010942"/>
    </source>
</evidence>
<dbReference type="EMBL" id="QSAF01000012">
    <property type="protein sequence ID" value="RGW33320.1"/>
    <property type="molecule type" value="Genomic_DNA"/>
</dbReference>
<dbReference type="RefSeq" id="WP_117858280.1">
    <property type="nucleotide sequence ID" value="NZ_QSAF01000012.1"/>
</dbReference>
<dbReference type="PRINTS" id="PR00702">
    <property type="entry name" value="ACRIFLAVINRP"/>
</dbReference>
<feature type="transmembrane region" description="Helical" evidence="9">
    <location>
        <begin position="472"/>
        <end position="499"/>
    </location>
</feature>
<dbReference type="Gene3D" id="1.20.1640.10">
    <property type="entry name" value="Multidrug efflux transporter AcrB transmembrane domain"/>
    <property type="match status" value="2"/>
</dbReference>
<dbReference type="SUPFAM" id="SSF82693">
    <property type="entry name" value="Multidrug efflux transporter AcrB pore domain, PN1, PN2, PC1 and PC2 subdomains"/>
    <property type="match status" value="4"/>
</dbReference>
<evidence type="ECO:0000256" key="5">
    <source>
        <dbReference type="ARBA" id="ARBA00022519"/>
    </source>
</evidence>
<evidence type="ECO:0000256" key="9">
    <source>
        <dbReference type="SAM" id="Phobius"/>
    </source>
</evidence>
<reference evidence="11 12" key="1">
    <citation type="submission" date="2018-08" db="EMBL/GenBank/DDBJ databases">
        <title>A genome reference for cultivated species of the human gut microbiota.</title>
        <authorList>
            <person name="Zou Y."/>
            <person name="Xue W."/>
            <person name="Luo G."/>
        </authorList>
    </citation>
    <scope>NUCLEOTIDE SEQUENCE [LARGE SCALE GENOMIC DNA]</scope>
    <source>
        <strain evidence="11 12">AF12-7</strain>
    </source>
</reference>
<dbReference type="Pfam" id="PF00873">
    <property type="entry name" value="ACR_tran"/>
    <property type="match status" value="1"/>
</dbReference>
<evidence type="ECO:0000256" key="8">
    <source>
        <dbReference type="ARBA" id="ARBA00023136"/>
    </source>
</evidence>
<feature type="transmembrane region" description="Helical" evidence="9">
    <location>
        <begin position="440"/>
        <end position="460"/>
    </location>
</feature>
<dbReference type="SUPFAM" id="SSF82866">
    <property type="entry name" value="Multidrug efflux transporter AcrB transmembrane domain"/>
    <property type="match status" value="2"/>
</dbReference>
<dbReference type="FunFam" id="1.20.1640.10:FF:000001">
    <property type="entry name" value="Efflux pump membrane transporter"/>
    <property type="match status" value="1"/>
</dbReference>
<comment type="similarity">
    <text evidence="2">Belongs to the resistance-nodulation-cell division (RND) (TC 2.A.6) family.</text>
</comment>
<keyword evidence="8 9" id="KW-0472">Membrane</keyword>
<dbReference type="Proteomes" id="UP000285150">
    <property type="component" value="Unassembled WGS sequence"/>
</dbReference>
<feature type="transmembrane region" description="Helical" evidence="9">
    <location>
        <begin position="925"/>
        <end position="946"/>
    </location>
</feature>
<feature type="transmembrane region" description="Helical" evidence="9">
    <location>
        <begin position="368"/>
        <end position="388"/>
    </location>
</feature>
<evidence type="ECO:0000313" key="12">
    <source>
        <dbReference type="Proteomes" id="UP000285150"/>
    </source>
</evidence>
<keyword evidence="4" id="KW-1003">Cell membrane</keyword>
<organism evidence="11 12">
    <name type="scientific">Bacteroides stercoris</name>
    <dbReference type="NCBI Taxonomy" id="46506"/>
    <lineage>
        <taxon>Bacteria</taxon>
        <taxon>Pseudomonadati</taxon>
        <taxon>Bacteroidota</taxon>
        <taxon>Bacteroidia</taxon>
        <taxon>Bacteroidales</taxon>
        <taxon>Bacteroidaceae</taxon>
        <taxon>Bacteroides</taxon>
    </lineage>
</organism>
<keyword evidence="3" id="KW-0813">Transport</keyword>
<dbReference type="AlphaFoldDB" id="A0A413B5G8"/>
<feature type="transmembrane region" description="Helical" evidence="9">
    <location>
        <begin position="870"/>
        <end position="888"/>
    </location>
</feature>
<dbReference type="NCBIfam" id="TIGR00915">
    <property type="entry name" value="2A0602"/>
    <property type="match status" value="1"/>
</dbReference>
<dbReference type="SUPFAM" id="SSF82714">
    <property type="entry name" value="Multidrug efflux transporter AcrB TolC docking domain, DN and DC subdomains"/>
    <property type="match status" value="2"/>
</dbReference>
<feature type="transmembrane region" description="Helical" evidence="9">
    <location>
        <begin position="542"/>
        <end position="562"/>
    </location>
</feature>